<accession>A0AAV6LR30</accession>
<dbReference type="EMBL" id="JACTNZ010000001">
    <property type="protein sequence ID" value="KAG5567286.1"/>
    <property type="molecule type" value="Genomic_DNA"/>
</dbReference>
<keyword evidence="2" id="KW-1185">Reference proteome</keyword>
<dbReference type="AlphaFoldDB" id="A0AAV6LR30"/>
<evidence type="ECO:0000313" key="2">
    <source>
        <dbReference type="Proteomes" id="UP000823749"/>
    </source>
</evidence>
<protein>
    <submittedName>
        <fullName evidence="1">Uncharacterized protein</fullName>
    </submittedName>
</protein>
<gene>
    <name evidence="1" type="ORF">RHGRI_002744</name>
</gene>
<reference evidence="1" key="1">
    <citation type="submission" date="2020-08" db="EMBL/GenBank/DDBJ databases">
        <title>Plant Genome Project.</title>
        <authorList>
            <person name="Zhang R.-G."/>
        </authorList>
    </citation>
    <scope>NUCLEOTIDE SEQUENCE</scope>
    <source>
        <strain evidence="1">WSP0</strain>
        <tissue evidence="1">Leaf</tissue>
    </source>
</reference>
<comment type="caution">
    <text evidence="1">The sequence shown here is derived from an EMBL/GenBank/DDBJ whole genome shotgun (WGS) entry which is preliminary data.</text>
</comment>
<sequence length="69" mass="7741">MAVAFSSSSSLFLAFRASHQESVEEVSQLQSIVTSPFSFSESILRPSQYCLQFSFYISWYVALEKAMAS</sequence>
<evidence type="ECO:0000313" key="1">
    <source>
        <dbReference type="EMBL" id="KAG5567286.1"/>
    </source>
</evidence>
<proteinExistence type="predicted"/>
<dbReference type="Proteomes" id="UP000823749">
    <property type="component" value="Chromosome 1"/>
</dbReference>
<organism evidence="1 2">
    <name type="scientific">Rhododendron griersonianum</name>
    <dbReference type="NCBI Taxonomy" id="479676"/>
    <lineage>
        <taxon>Eukaryota</taxon>
        <taxon>Viridiplantae</taxon>
        <taxon>Streptophyta</taxon>
        <taxon>Embryophyta</taxon>
        <taxon>Tracheophyta</taxon>
        <taxon>Spermatophyta</taxon>
        <taxon>Magnoliopsida</taxon>
        <taxon>eudicotyledons</taxon>
        <taxon>Gunneridae</taxon>
        <taxon>Pentapetalae</taxon>
        <taxon>asterids</taxon>
        <taxon>Ericales</taxon>
        <taxon>Ericaceae</taxon>
        <taxon>Ericoideae</taxon>
        <taxon>Rhodoreae</taxon>
        <taxon>Rhododendron</taxon>
    </lineage>
</organism>
<name>A0AAV6LR30_9ERIC</name>